<accession>A0ACC5RBC5</accession>
<comment type="caution">
    <text evidence="1">The sequence shown here is derived from an EMBL/GenBank/DDBJ whole genome shotgun (WGS) entry which is preliminary data.</text>
</comment>
<gene>
    <name evidence="1" type="ORF">JHL16_26520</name>
</gene>
<evidence type="ECO:0000313" key="2">
    <source>
        <dbReference type="Proteomes" id="UP000616151"/>
    </source>
</evidence>
<dbReference type="Proteomes" id="UP000616151">
    <property type="component" value="Unassembled WGS sequence"/>
</dbReference>
<organism evidence="1 2">
    <name type="scientific">Taklimakanibacter albus</name>
    <dbReference type="NCBI Taxonomy" id="2800327"/>
    <lineage>
        <taxon>Bacteria</taxon>
        <taxon>Pseudomonadati</taxon>
        <taxon>Pseudomonadota</taxon>
        <taxon>Alphaproteobacteria</taxon>
        <taxon>Hyphomicrobiales</taxon>
        <taxon>Aestuariivirgaceae</taxon>
        <taxon>Taklimakanibacter</taxon>
    </lineage>
</organism>
<sequence length="122" mass="13444">MVKKPLLAIAGLVLSAGCSVTDLDFQGTYVLSKSDAIEVIEVSAGGTYRHRLEKSGSTMFEEAGYWDKDNFGSGPGITFRSFQIALQSPLKPKGYWFVLPERSWTGDILLCADDDLCFKKIQ</sequence>
<name>A0ACC5RBC5_9HYPH</name>
<evidence type="ECO:0000313" key="1">
    <source>
        <dbReference type="EMBL" id="MBK1869947.1"/>
    </source>
</evidence>
<protein>
    <submittedName>
        <fullName evidence="1">Uncharacterized protein</fullName>
    </submittedName>
</protein>
<reference evidence="1" key="1">
    <citation type="submission" date="2021-01" db="EMBL/GenBank/DDBJ databases">
        <authorList>
            <person name="Sun Q."/>
        </authorList>
    </citation>
    <scope>NUCLEOTIDE SEQUENCE</scope>
    <source>
        <strain evidence="1">YIM B02566</strain>
    </source>
</reference>
<keyword evidence="2" id="KW-1185">Reference proteome</keyword>
<dbReference type="EMBL" id="JAENHL010000008">
    <property type="protein sequence ID" value="MBK1869947.1"/>
    <property type="molecule type" value="Genomic_DNA"/>
</dbReference>
<proteinExistence type="predicted"/>